<comment type="subcellular location">
    <subcellularLocation>
        <location evidence="1 9">Endoplasmic reticulum membrane</location>
        <topology evidence="1 9">Multi-pass membrane protein</topology>
    </subcellularLocation>
</comment>
<evidence type="ECO:0000256" key="6">
    <source>
        <dbReference type="ARBA" id="ARBA00022989"/>
    </source>
</evidence>
<comment type="caution">
    <text evidence="12">The sequence shown here is derived from an EMBL/GenBank/DDBJ whole genome shotgun (WGS) entry which is preliminary data.</text>
</comment>
<dbReference type="InterPro" id="IPR004299">
    <property type="entry name" value="MBOAT_fam"/>
</dbReference>
<feature type="transmembrane region" description="Helical" evidence="11">
    <location>
        <begin position="392"/>
        <end position="415"/>
    </location>
</feature>
<keyword evidence="7 9" id="KW-0472">Membrane</keyword>
<evidence type="ECO:0000256" key="1">
    <source>
        <dbReference type="ARBA" id="ARBA00004477"/>
    </source>
</evidence>
<feature type="active site" evidence="10">
    <location>
        <position position="353"/>
    </location>
</feature>
<evidence type="ECO:0000313" key="13">
    <source>
        <dbReference type="Proteomes" id="UP001168821"/>
    </source>
</evidence>
<feature type="transmembrane region" description="Helical" evidence="11">
    <location>
        <begin position="33"/>
        <end position="55"/>
    </location>
</feature>
<reference evidence="12" key="1">
    <citation type="journal article" date="2023" name="G3 (Bethesda)">
        <title>Whole genome assemblies of Zophobas morio and Tenebrio molitor.</title>
        <authorList>
            <person name="Kaur S."/>
            <person name="Stinson S.A."/>
            <person name="diCenzo G.C."/>
        </authorList>
    </citation>
    <scope>NUCLEOTIDE SEQUENCE</scope>
    <source>
        <strain evidence="12">QUZm001</strain>
    </source>
</reference>
<dbReference type="GO" id="GO:0005789">
    <property type="term" value="C:endoplasmic reticulum membrane"/>
    <property type="evidence" value="ECO:0007669"/>
    <property type="project" value="UniProtKB-SubCell"/>
</dbReference>
<keyword evidence="4 11" id="KW-0812">Transmembrane</keyword>
<dbReference type="PIRSF" id="PIRSF000439">
    <property type="entry name" value="Oat_ACAT_DAG_ARE"/>
    <property type="match status" value="1"/>
</dbReference>
<feature type="transmembrane region" description="Helical" evidence="11">
    <location>
        <begin position="215"/>
        <end position="235"/>
    </location>
</feature>
<evidence type="ECO:0000256" key="2">
    <source>
        <dbReference type="ARBA" id="ARBA00009010"/>
    </source>
</evidence>
<evidence type="ECO:0000256" key="11">
    <source>
        <dbReference type="SAM" id="Phobius"/>
    </source>
</evidence>
<gene>
    <name evidence="12" type="ORF">Zmor_015642</name>
</gene>
<dbReference type="GO" id="GO:0008374">
    <property type="term" value="F:O-acyltransferase activity"/>
    <property type="evidence" value="ECO:0007669"/>
    <property type="project" value="InterPro"/>
</dbReference>
<evidence type="ECO:0000256" key="8">
    <source>
        <dbReference type="ARBA" id="ARBA00023315"/>
    </source>
</evidence>
<dbReference type="GO" id="GO:0008203">
    <property type="term" value="P:cholesterol metabolic process"/>
    <property type="evidence" value="ECO:0007669"/>
    <property type="project" value="TreeGrafter"/>
</dbReference>
<keyword evidence="3 9" id="KW-0808">Transferase</keyword>
<evidence type="ECO:0000256" key="4">
    <source>
        <dbReference type="ARBA" id="ARBA00022692"/>
    </source>
</evidence>
<feature type="transmembrane region" description="Helical" evidence="11">
    <location>
        <begin position="364"/>
        <end position="385"/>
    </location>
</feature>
<feature type="transmembrane region" description="Helical" evidence="11">
    <location>
        <begin position="255"/>
        <end position="278"/>
    </location>
</feature>
<evidence type="ECO:0000256" key="9">
    <source>
        <dbReference type="PIRNR" id="PIRNR000439"/>
    </source>
</evidence>
<keyword evidence="13" id="KW-1185">Reference proteome</keyword>
<dbReference type="Pfam" id="PF03062">
    <property type="entry name" value="MBOAT"/>
    <property type="match status" value="1"/>
</dbReference>
<dbReference type="PANTHER" id="PTHR10408">
    <property type="entry name" value="STEROL O-ACYLTRANSFERASE"/>
    <property type="match status" value="1"/>
</dbReference>
<evidence type="ECO:0000256" key="3">
    <source>
        <dbReference type="ARBA" id="ARBA00022679"/>
    </source>
</evidence>
<dbReference type="EMBL" id="JALNTZ010000004">
    <property type="protein sequence ID" value="KAJ3656573.1"/>
    <property type="molecule type" value="Genomic_DNA"/>
</dbReference>
<accession>A0AA38MHR9</accession>
<keyword evidence="6 11" id="KW-1133">Transmembrane helix</keyword>
<organism evidence="12 13">
    <name type="scientific">Zophobas morio</name>
    <dbReference type="NCBI Taxonomy" id="2755281"/>
    <lineage>
        <taxon>Eukaryota</taxon>
        <taxon>Metazoa</taxon>
        <taxon>Ecdysozoa</taxon>
        <taxon>Arthropoda</taxon>
        <taxon>Hexapoda</taxon>
        <taxon>Insecta</taxon>
        <taxon>Pterygota</taxon>
        <taxon>Neoptera</taxon>
        <taxon>Endopterygota</taxon>
        <taxon>Coleoptera</taxon>
        <taxon>Polyphaga</taxon>
        <taxon>Cucujiformia</taxon>
        <taxon>Tenebrionidae</taxon>
        <taxon>Zophobas</taxon>
    </lineage>
</organism>
<feature type="transmembrane region" description="Helical" evidence="11">
    <location>
        <begin position="110"/>
        <end position="131"/>
    </location>
</feature>
<sequence>MDVRKKIWITKEFKIRDSPLITRFKNSDDWKTLYNVFVMMFIAMLTYTACDDFMLGGSSYLGLRLIWLGFDKPHFVILVWCTSNVLACVNYVCFMIWARIRTSLKPTGTKLWDTLWISLLIVYYFGFLYGLQVIGNLLSFSMCSSAVLFIEQVRLLMKQHSFIRTNAPRVLAFEKHSNDDSLQVPNFGKFLYFLFAPTMIYQDDYPRTSHIRWKFVIYNFGEIFATMWFVNLVGQKFLFLSFRDLCLRKFPLGEIITPVFTHVVVGFFILLSTFYTILHASQNAFAEMLRFGDRMFYKEWWHSKSLSEFYRTWNVLVHEWLYMFIFRDVYEKFVLKNETAAKFTVFVVSAVVHEWVLFNIFRFFLPVHLVLFLLTGAVFAVMNLLDVRWGNLLVLYSLALGFCIQVHLFTIEFFARLNCPVSENVTGLEFYVPRFITCNCINL</sequence>
<dbReference type="Proteomes" id="UP001168821">
    <property type="component" value="Unassembled WGS sequence"/>
</dbReference>
<keyword evidence="5 9" id="KW-0256">Endoplasmic reticulum</keyword>
<proteinExistence type="inferred from homology"/>
<keyword evidence="8 9" id="KW-0012">Acyltransferase</keyword>
<name>A0AA38MHR9_9CUCU</name>
<feature type="transmembrane region" description="Helical" evidence="11">
    <location>
        <begin position="75"/>
        <end position="98"/>
    </location>
</feature>
<evidence type="ECO:0000313" key="12">
    <source>
        <dbReference type="EMBL" id="KAJ3656573.1"/>
    </source>
</evidence>
<evidence type="ECO:0000256" key="7">
    <source>
        <dbReference type="ARBA" id="ARBA00023136"/>
    </source>
</evidence>
<dbReference type="PANTHER" id="PTHR10408:SF8">
    <property type="entry name" value="O-ACYLTRANSFERASE"/>
    <property type="match status" value="1"/>
</dbReference>
<dbReference type="InterPro" id="IPR014371">
    <property type="entry name" value="Oat_ACAT_DAG_ARE"/>
</dbReference>
<comment type="similarity">
    <text evidence="2 9">Belongs to the membrane-bound acyltransferase family. Sterol o-acyltransferase subfamily.</text>
</comment>
<protein>
    <recommendedName>
        <fullName evidence="9">O-acyltransferase</fullName>
    </recommendedName>
</protein>
<evidence type="ECO:0000256" key="5">
    <source>
        <dbReference type="ARBA" id="ARBA00022824"/>
    </source>
</evidence>
<evidence type="ECO:0000256" key="10">
    <source>
        <dbReference type="PIRSR" id="PIRSR000439-1"/>
    </source>
</evidence>
<dbReference type="AlphaFoldDB" id="A0AA38MHR9"/>